<dbReference type="Proteomes" id="UP001476950">
    <property type="component" value="Unassembled WGS sequence"/>
</dbReference>
<protein>
    <recommendedName>
        <fullName evidence="3">Nif11-like leader peptide family natural product</fullName>
    </recommendedName>
</protein>
<reference evidence="1 2" key="1">
    <citation type="submission" date="2022-04" db="EMBL/GenBank/DDBJ databases">
        <title>Positive selection, recombination, and allopatry shape intraspecific diversity of widespread and dominant cyanobacteria.</title>
        <authorList>
            <person name="Wei J."/>
            <person name="Shu W."/>
            <person name="Hu C."/>
        </authorList>
    </citation>
    <scope>NUCLEOTIDE SEQUENCE [LARGE SCALE GENOMIC DNA]</scope>
    <source>
        <strain evidence="1 2">AS-A4</strain>
    </source>
</reference>
<dbReference type="EMBL" id="JAMPLM010000062">
    <property type="protein sequence ID" value="MEP1062352.1"/>
    <property type="molecule type" value="Genomic_DNA"/>
</dbReference>
<organism evidence="1 2">
    <name type="scientific">Stenomitos frigidus AS-A4</name>
    <dbReference type="NCBI Taxonomy" id="2933935"/>
    <lineage>
        <taxon>Bacteria</taxon>
        <taxon>Bacillati</taxon>
        <taxon>Cyanobacteriota</taxon>
        <taxon>Cyanophyceae</taxon>
        <taxon>Leptolyngbyales</taxon>
        <taxon>Leptolyngbyaceae</taxon>
        <taxon>Stenomitos</taxon>
    </lineage>
</organism>
<sequence>MNPSDLQTDFDRIVAAFSAIAKIKNPLQRAFVLSRTAAYHNLPRAEFRRLYGIWERERLSNLVSFPGDGGAA</sequence>
<gene>
    <name evidence="1" type="ORF">NDI38_28670</name>
</gene>
<proteinExistence type="predicted"/>
<keyword evidence="2" id="KW-1185">Reference proteome</keyword>
<evidence type="ECO:0008006" key="3">
    <source>
        <dbReference type="Google" id="ProtNLM"/>
    </source>
</evidence>
<evidence type="ECO:0000313" key="1">
    <source>
        <dbReference type="EMBL" id="MEP1062352.1"/>
    </source>
</evidence>
<dbReference type="RefSeq" id="WP_190446171.1">
    <property type="nucleotide sequence ID" value="NZ_JAMPLM010000062.1"/>
</dbReference>
<name>A0ABV0KSY8_9CYAN</name>
<accession>A0ABV0KSY8</accession>
<evidence type="ECO:0000313" key="2">
    <source>
        <dbReference type="Proteomes" id="UP001476950"/>
    </source>
</evidence>
<comment type="caution">
    <text evidence="1">The sequence shown here is derived from an EMBL/GenBank/DDBJ whole genome shotgun (WGS) entry which is preliminary data.</text>
</comment>